<reference evidence="1 2" key="1">
    <citation type="submission" date="2019-01" db="EMBL/GenBank/DDBJ databases">
        <title>Lacunisphaera sp. strain TWA-58.</title>
        <authorList>
            <person name="Chen W.-M."/>
        </authorList>
    </citation>
    <scope>NUCLEOTIDE SEQUENCE [LARGE SCALE GENOMIC DNA]</scope>
    <source>
        <strain evidence="1 2">TWA-58</strain>
    </source>
</reference>
<proteinExistence type="predicted"/>
<keyword evidence="2" id="KW-1185">Reference proteome</keyword>
<accession>A0A4Q1C9B9</accession>
<name>A0A4Q1C9B9_9BACT</name>
<dbReference type="EMBL" id="SDHX01000001">
    <property type="protein sequence ID" value="RXK55574.1"/>
    <property type="molecule type" value="Genomic_DNA"/>
</dbReference>
<comment type="caution">
    <text evidence="1">The sequence shown here is derived from an EMBL/GenBank/DDBJ whole genome shotgun (WGS) entry which is preliminary data.</text>
</comment>
<protein>
    <submittedName>
        <fullName evidence="1">Uncharacterized protein</fullName>
    </submittedName>
</protein>
<organism evidence="1 2">
    <name type="scientific">Oleiharenicola lentus</name>
    <dbReference type="NCBI Taxonomy" id="2508720"/>
    <lineage>
        <taxon>Bacteria</taxon>
        <taxon>Pseudomonadati</taxon>
        <taxon>Verrucomicrobiota</taxon>
        <taxon>Opitutia</taxon>
        <taxon>Opitutales</taxon>
        <taxon>Opitutaceae</taxon>
        <taxon>Oleiharenicola</taxon>
    </lineage>
</organism>
<dbReference type="RefSeq" id="WP_129046939.1">
    <property type="nucleotide sequence ID" value="NZ_SDHX01000001.1"/>
</dbReference>
<evidence type="ECO:0000313" key="2">
    <source>
        <dbReference type="Proteomes" id="UP000290218"/>
    </source>
</evidence>
<evidence type="ECO:0000313" key="1">
    <source>
        <dbReference type="EMBL" id="RXK55574.1"/>
    </source>
</evidence>
<dbReference type="OrthoDB" id="197098at2"/>
<dbReference type="Proteomes" id="UP000290218">
    <property type="component" value="Unassembled WGS sequence"/>
</dbReference>
<gene>
    <name evidence="1" type="ORF">ESB00_06695</name>
</gene>
<sequence>MEPTITPDVPTTSKPICIGLTCWRWQKTKTQAIISLGQKLGVKVQLTERIEGLRRHIEAQVTGQNTDRFIGEFVRHC</sequence>
<dbReference type="AlphaFoldDB" id="A0A4Q1C9B9"/>